<dbReference type="RefSeq" id="WP_011994867.1">
    <property type="nucleotide sequence ID" value="NC_009718.1"/>
</dbReference>
<feature type="transmembrane region" description="Helical" evidence="8">
    <location>
        <begin position="213"/>
        <end position="232"/>
    </location>
</feature>
<dbReference type="PANTHER" id="PTHR42703">
    <property type="entry name" value="NADH DEHYDROGENASE"/>
    <property type="match status" value="1"/>
</dbReference>
<dbReference type="OrthoDB" id="9807568at2"/>
<proteinExistence type="inferred from homology"/>
<protein>
    <submittedName>
        <fullName evidence="10">NADH/Ubiquinone/plastoquinone (Complex I)</fullName>
    </submittedName>
</protein>
<evidence type="ECO:0000256" key="1">
    <source>
        <dbReference type="ARBA" id="ARBA00004651"/>
    </source>
</evidence>
<evidence type="ECO:0000256" key="6">
    <source>
        <dbReference type="ARBA" id="ARBA00023136"/>
    </source>
</evidence>
<keyword evidence="10" id="KW-0830">Ubiquinone</keyword>
<dbReference type="InterPro" id="IPR050586">
    <property type="entry name" value="CPA3_Na-H_Antiporter_D"/>
</dbReference>
<reference evidence="10 11" key="2">
    <citation type="journal article" date="2009" name="Proc. Natl. Acad. Sci. U.S.A.">
        <title>On the chimeric nature, thermophilic origin, and phylogenetic placement of the Thermotogales.</title>
        <authorList>
            <person name="Zhaxybayeva O."/>
            <person name="Swithers K.S."/>
            <person name="Lapierre P."/>
            <person name="Fournier G.P."/>
            <person name="Bickhart D.M."/>
            <person name="DeBoy R.T."/>
            <person name="Nelson K.E."/>
            <person name="Nesbo C.L."/>
            <person name="Doolittle W.F."/>
            <person name="Gogarten J.P."/>
            <person name="Noll K.M."/>
        </authorList>
    </citation>
    <scope>NUCLEOTIDE SEQUENCE [LARGE SCALE GENOMIC DNA]</scope>
    <source>
        <strain evidence="11">ATCC 35602 / DSM 5306 / Rt17-B1</strain>
    </source>
</reference>
<dbReference type="EMBL" id="CP000771">
    <property type="protein sequence ID" value="ABS61576.1"/>
    <property type="molecule type" value="Genomic_DNA"/>
</dbReference>
<feature type="transmembrane region" description="Helical" evidence="8">
    <location>
        <begin position="141"/>
        <end position="161"/>
    </location>
</feature>
<evidence type="ECO:0000256" key="4">
    <source>
        <dbReference type="ARBA" id="ARBA00022692"/>
    </source>
</evidence>
<dbReference type="STRING" id="381764.Fnod_1742"/>
<dbReference type="eggNOG" id="COG0651">
    <property type="taxonomic scope" value="Bacteria"/>
</dbReference>
<keyword evidence="3" id="KW-1003">Cell membrane</keyword>
<dbReference type="PANTHER" id="PTHR42703:SF1">
    <property type="entry name" value="NA(+)_H(+) ANTIPORTER SUBUNIT D1"/>
    <property type="match status" value="1"/>
</dbReference>
<feature type="transmembrane region" description="Helical" evidence="8">
    <location>
        <begin position="404"/>
        <end position="427"/>
    </location>
</feature>
<keyword evidence="5 8" id="KW-1133">Transmembrane helix</keyword>
<comment type="subcellular location">
    <subcellularLocation>
        <location evidence="1">Cell membrane</location>
        <topology evidence="1">Multi-pass membrane protein</topology>
    </subcellularLocation>
    <subcellularLocation>
        <location evidence="7">Membrane</location>
        <topology evidence="7">Multi-pass membrane protein</topology>
    </subcellularLocation>
</comment>
<feature type="transmembrane region" description="Helical" evidence="8">
    <location>
        <begin position="299"/>
        <end position="319"/>
    </location>
</feature>
<evidence type="ECO:0000313" key="11">
    <source>
        <dbReference type="Proteomes" id="UP000002415"/>
    </source>
</evidence>
<evidence type="ECO:0000313" key="10">
    <source>
        <dbReference type="EMBL" id="ABS61576.1"/>
    </source>
</evidence>
<evidence type="ECO:0000259" key="9">
    <source>
        <dbReference type="Pfam" id="PF00361"/>
    </source>
</evidence>
<organism evidence="10 11">
    <name type="scientific">Fervidobacterium nodosum (strain ATCC 35602 / DSM 5306 / Rt17-B1)</name>
    <dbReference type="NCBI Taxonomy" id="381764"/>
    <lineage>
        <taxon>Bacteria</taxon>
        <taxon>Thermotogati</taxon>
        <taxon>Thermotogota</taxon>
        <taxon>Thermotogae</taxon>
        <taxon>Thermotogales</taxon>
        <taxon>Fervidobacteriaceae</taxon>
        <taxon>Fervidobacterium</taxon>
    </lineage>
</organism>
<keyword evidence="4 7" id="KW-0812">Transmembrane</keyword>
<dbReference type="KEGG" id="fno:Fnod_1742"/>
<evidence type="ECO:0000256" key="8">
    <source>
        <dbReference type="SAM" id="Phobius"/>
    </source>
</evidence>
<feature type="transmembrane region" description="Helical" evidence="8">
    <location>
        <begin position="173"/>
        <end position="193"/>
    </location>
</feature>
<feature type="transmembrane region" description="Helical" evidence="8">
    <location>
        <begin position="25"/>
        <end position="42"/>
    </location>
</feature>
<name>A7HNU3_FERNB</name>
<evidence type="ECO:0000256" key="5">
    <source>
        <dbReference type="ARBA" id="ARBA00022989"/>
    </source>
</evidence>
<dbReference type="Proteomes" id="UP000002415">
    <property type="component" value="Chromosome"/>
</dbReference>
<feature type="domain" description="NADH:quinone oxidoreductase/Mrp antiporter transmembrane" evidence="9">
    <location>
        <begin position="110"/>
        <end position="378"/>
    </location>
</feature>
<feature type="transmembrane region" description="Helical" evidence="8">
    <location>
        <begin position="366"/>
        <end position="384"/>
    </location>
</feature>
<keyword evidence="11" id="KW-1185">Reference proteome</keyword>
<evidence type="ECO:0000256" key="7">
    <source>
        <dbReference type="RuleBase" id="RU000320"/>
    </source>
</evidence>
<evidence type="ECO:0000256" key="3">
    <source>
        <dbReference type="ARBA" id="ARBA00022475"/>
    </source>
</evidence>
<sequence length="457" mass="49895">MSALLIAVPLAFAFASLPHKKLGNYFFTFVTLFNILALLLYLKPTQLVEIGGWSAAYGIALVLDSVSYPFLIFVNAILLVISLTANLEEKYGTLMLVLTAALNGIILTGDFFNSFVFFEIIAAVAYIIASHKNNSYGAFKYLIFGGVGGTLYLIGAVMTYIKAGTLNMAYAGFIIDPSVVPVITVFFLIALLIELKVLPLGLWAPDVYSNGSSITPVVLGSAVTVSMVYLFSRIFFNVLGFEHTKLVSILAMVSIIIAQLGALKQKNLGRALAFAAIAGVSVVVAGLATANEEVISASYFYLFNDAISKIILFTVFAYTGHRGFKNDKTTGIIFTIASLSLIGFPLFTGFWAKFYLIKALFETENYVLPAVILISTIIEAGYLIKWNVDLWYKEHEAQESEEENYIPFASQLVLLLLAMVLVLVGFLPDIIYSQTNSIATHVLDAKTYMDVILKGGM</sequence>
<comment type="similarity">
    <text evidence="2">Belongs to the CPA3 antiporters (TC 2.A.63) subunit D family.</text>
</comment>
<feature type="transmembrane region" description="Helical" evidence="8">
    <location>
        <begin position="244"/>
        <end position="262"/>
    </location>
</feature>
<dbReference type="HOGENOM" id="CLU_007100_9_2_0"/>
<feature type="transmembrane region" description="Helical" evidence="8">
    <location>
        <begin position="54"/>
        <end position="85"/>
    </location>
</feature>
<dbReference type="Pfam" id="PF00361">
    <property type="entry name" value="Proton_antipo_M"/>
    <property type="match status" value="1"/>
</dbReference>
<reference evidence="10 11" key="1">
    <citation type="submission" date="2007-07" db="EMBL/GenBank/DDBJ databases">
        <title>Complete sequence of Fervidobacterium nodosum Rt17-B1.</title>
        <authorList>
            <consortium name="US DOE Joint Genome Institute"/>
            <person name="Copeland A."/>
            <person name="Lucas S."/>
            <person name="Lapidus A."/>
            <person name="Barry K."/>
            <person name="Glavina del Rio T."/>
            <person name="Dalin E."/>
            <person name="Tice H."/>
            <person name="Pitluck S."/>
            <person name="Saunders E."/>
            <person name="Brettin T."/>
            <person name="Bruce D."/>
            <person name="Detter J.C."/>
            <person name="Han C."/>
            <person name="Schmutz J."/>
            <person name="Larimer F."/>
            <person name="Land M."/>
            <person name="Hauser L."/>
            <person name="Kyrpides N."/>
            <person name="Mikhailova N."/>
            <person name="Nelson K."/>
            <person name="Gogarten J.P."/>
            <person name="Noll K."/>
            <person name="Richardson P."/>
        </authorList>
    </citation>
    <scope>NUCLEOTIDE SEQUENCE [LARGE SCALE GENOMIC DNA]</scope>
    <source>
        <strain evidence="11">ATCC 35602 / DSM 5306 / Rt17-B1</strain>
    </source>
</reference>
<dbReference type="GO" id="GO:0005886">
    <property type="term" value="C:plasma membrane"/>
    <property type="evidence" value="ECO:0007669"/>
    <property type="project" value="UniProtKB-SubCell"/>
</dbReference>
<evidence type="ECO:0000256" key="2">
    <source>
        <dbReference type="ARBA" id="ARBA00005346"/>
    </source>
</evidence>
<gene>
    <name evidence="10" type="ordered locus">Fnod_1742</name>
</gene>
<feature type="transmembrane region" description="Helical" evidence="8">
    <location>
        <begin position="331"/>
        <end position="354"/>
    </location>
</feature>
<feature type="transmembrane region" description="Helical" evidence="8">
    <location>
        <begin position="91"/>
        <end position="107"/>
    </location>
</feature>
<feature type="transmembrane region" description="Helical" evidence="8">
    <location>
        <begin position="268"/>
        <end position="287"/>
    </location>
</feature>
<accession>A7HNU3</accession>
<keyword evidence="6 8" id="KW-0472">Membrane</keyword>
<dbReference type="AlphaFoldDB" id="A7HNU3"/>
<dbReference type="InterPro" id="IPR001750">
    <property type="entry name" value="ND/Mrp_TM"/>
</dbReference>